<keyword evidence="1" id="KW-0732">Signal</keyword>
<dbReference type="Pfam" id="PF01364">
    <property type="entry name" value="Peptidase_C25"/>
    <property type="match status" value="1"/>
</dbReference>
<dbReference type="InterPro" id="IPR029031">
    <property type="entry name" value="Gingipain_N_sf"/>
</dbReference>
<comment type="caution">
    <text evidence="3">The sequence shown here is derived from an EMBL/GenBank/DDBJ whole genome shotgun (WGS) entry which is preliminary data.</text>
</comment>
<dbReference type="InterPro" id="IPR026444">
    <property type="entry name" value="Secre_tail"/>
</dbReference>
<dbReference type="InterPro" id="IPR029030">
    <property type="entry name" value="Caspase-like_dom_sf"/>
</dbReference>
<accession>A0ABX1RUV4</accession>
<keyword evidence="4" id="KW-1185">Reference proteome</keyword>
<dbReference type="NCBIfam" id="NF033707">
    <property type="entry name" value="T9SS_sortase"/>
    <property type="match status" value="1"/>
</dbReference>
<dbReference type="Proteomes" id="UP000746690">
    <property type="component" value="Unassembled WGS sequence"/>
</dbReference>
<evidence type="ECO:0000256" key="1">
    <source>
        <dbReference type="ARBA" id="ARBA00022729"/>
    </source>
</evidence>
<organism evidence="3 4">
    <name type="scientific">Flavivirga algicola</name>
    <dbReference type="NCBI Taxonomy" id="2729136"/>
    <lineage>
        <taxon>Bacteria</taxon>
        <taxon>Pseudomonadati</taxon>
        <taxon>Bacteroidota</taxon>
        <taxon>Flavobacteriia</taxon>
        <taxon>Flavobacteriales</taxon>
        <taxon>Flavobacteriaceae</taxon>
        <taxon>Flavivirga</taxon>
    </lineage>
</organism>
<evidence type="ECO:0000259" key="2">
    <source>
        <dbReference type="Pfam" id="PF01364"/>
    </source>
</evidence>
<dbReference type="RefSeq" id="WP_169671706.1">
    <property type="nucleotide sequence ID" value="NZ_JABBHF010000003.1"/>
</dbReference>
<feature type="domain" description="Gingipain" evidence="2">
    <location>
        <begin position="545"/>
        <end position="922"/>
    </location>
</feature>
<evidence type="ECO:0000313" key="4">
    <source>
        <dbReference type="Proteomes" id="UP000746690"/>
    </source>
</evidence>
<sequence length="1296" mass="144781">MKKKTLFLFFFSICVLVFGQQKRYTLAWEDSKTISGGNYTIAIPSFNVENFNYGFEEGLLFTDQWKTNALVNESSAVISNVVYASISKAGLKDLDLDKIPNKLKFSLKNSRARDKQYVFFKISPIIKVSNNSYKKVVSFQLDYKNGAAANRVSSLGKGFKMSKVISNSVLSSGEWYRFYVDKTGVFRLSKSFLQRLGVNVNSVDPRNIKLYGHGGRMIPYSNSVAYPFDVPEKAIKFVGEADGVFNNEDYILFYAQGPKEFNAESNTNINCYTDKTYYYINVSSGLGKRIQQFVQPTGAVDLVINTFEDYKFHEIDEHNIAFLGRRWFGDRFDVDNNQVFEFDFPDLVTSEPINLRVYTAAASTTLSTIGVTVNGTSVTTLNMGGSTSPNLASQASFNGNVNVSSSKIEVGLNFDNQGNPSTQAYLDYISIEATRALNFSDKQFQFKNSAVTSVSGIGQYNLTNTSQVSEIWDITDIYNVSNYINSDGASSLSFTSILGSLKTFVTVTPLDYFEPKIDSRTTINNQNIKGTIFQNSQGTFQDVDYIIIAPNNMYNEAERLANINRTQNNLNVKVLGLDEIYNEFSSGNQDIGAIRNLIKYVYDNASTPENRIKYVCLFGDSSFDYKDRIPNNTNIVPSWHSYNSFNLTSSFISDDFYGMMDTNEGTMAISDRLDIAMGRILADTPQRAKEMVDKIESYYVKEAFGSWRNNFVVISDDPDGDIPVGLQETTDQIGNRVTQEKSFINVIKIHSDAFQQESSAGGDRYPDVTSEIANAIDNGALVVNYFGHGGEEGLAAERILLKPDINNFRNFCKLNCFVTVTCEFTKFDNPLRETAGEFTFWNKQAGAVGLITTTRQVFVTFGINFNREFGQYLFSYSDNDIYEDYEYPSMAEALRLTKNDPVISNNSQRRLVFFIGDPAMKLAFPEPNIRLTEINDIPITQATDTLKALSYVKLAGEVVDISGNLIPNYNGILSTTIYDKSINRQTLANDGVQSGGQTVRLNFETLGEIIFRGQASVKDGRFEFDFIVPKDIGIPVGFGKVSFYSKNTALLQDQAGASINTVRIGGVNENAAEDNTGPVITLYMNDENFVSGGITNESPTLLAKMEDSSGINTASGIGHDIVAIIDGDETNPVILNDYYQTEVDDYQKGVVSYPFRDLESGLHTLTLKAWDVYNNSSTSEIQFVVFDKDQELVINNVLNYPNPFVNYTEFWFNHNSSESLDVSIQIFTVSGKLVRTINGQTTGGIKTTSSLSRDIVWDGRDDFGDKIGKGVYIYKLTVHSNLLNKKVEKIEKLVIL</sequence>
<dbReference type="Gene3D" id="3.40.50.10390">
    <property type="entry name" value="Gingipain r, domain 1"/>
    <property type="match status" value="1"/>
</dbReference>
<dbReference type="Gene3D" id="3.40.50.1460">
    <property type="match status" value="1"/>
</dbReference>
<protein>
    <submittedName>
        <fullName evidence="3">Type IX secretion system sortase PorU</fullName>
    </submittedName>
</protein>
<reference evidence="3 4" key="1">
    <citation type="submission" date="2020-04" db="EMBL/GenBank/DDBJ databases">
        <title>A Flavivirga sp. nov.</title>
        <authorList>
            <person name="Sun X."/>
        </authorList>
    </citation>
    <scope>NUCLEOTIDE SEQUENCE [LARGE SCALE GENOMIC DNA]</scope>
    <source>
        <strain evidence="3 4">Y03</strain>
    </source>
</reference>
<dbReference type="CDD" id="cd02258">
    <property type="entry name" value="Peptidase_C25_N"/>
    <property type="match status" value="1"/>
</dbReference>
<dbReference type="NCBIfam" id="TIGR04183">
    <property type="entry name" value="Por_Secre_tail"/>
    <property type="match status" value="1"/>
</dbReference>
<dbReference type="Gene3D" id="2.60.40.4070">
    <property type="match status" value="1"/>
</dbReference>
<name>A0ABX1RUV4_9FLAO</name>
<gene>
    <name evidence="3" type="primary">porU</name>
    <name evidence="3" type="ORF">HHX25_07415</name>
</gene>
<dbReference type="SUPFAM" id="SSF52129">
    <property type="entry name" value="Caspase-like"/>
    <property type="match status" value="1"/>
</dbReference>
<evidence type="ECO:0000313" key="3">
    <source>
        <dbReference type="EMBL" id="NMH87327.1"/>
    </source>
</evidence>
<dbReference type="EMBL" id="JABBHF010000003">
    <property type="protein sequence ID" value="NMH87327.1"/>
    <property type="molecule type" value="Genomic_DNA"/>
</dbReference>
<dbReference type="InterPro" id="IPR001769">
    <property type="entry name" value="Gingipain"/>
</dbReference>
<proteinExistence type="predicted"/>